<dbReference type="EMBL" id="JAGGKG010000031">
    <property type="protein sequence ID" value="MBP1907659.1"/>
    <property type="molecule type" value="Genomic_DNA"/>
</dbReference>
<keyword evidence="4" id="KW-1185">Reference proteome</keyword>
<organism evidence="3 4">
    <name type="scientific">Paenibacillus turicensis</name>
    <dbReference type="NCBI Taxonomy" id="160487"/>
    <lineage>
        <taxon>Bacteria</taxon>
        <taxon>Bacillati</taxon>
        <taxon>Bacillota</taxon>
        <taxon>Bacilli</taxon>
        <taxon>Bacillales</taxon>
        <taxon>Paenibacillaceae</taxon>
        <taxon>Paenibacillus</taxon>
    </lineage>
</organism>
<accession>A0ABS4FYP4</accession>
<evidence type="ECO:0000259" key="2">
    <source>
        <dbReference type="Pfam" id="PF02517"/>
    </source>
</evidence>
<dbReference type="PANTHER" id="PTHR35797:SF1">
    <property type="entry name" value="PROTEASE"/>
    <property type="match status" value="1"/>
</dbReference>
<feature type="transmembrane region" description="Helical" evidence="1">
    <location>
        <begin position="184"/>
        <end position="202"/>
    </location>
</feature>
<sequence length="271" mass="31207">MTTKTRTKTSLIIFIIVTLASGWLGVLLDLVIKNNEQGNSLGMLLWLVLPLLASITLRWINRDGKGMGIRPNFKRNLKWYFVALIVYPLITMITLGLGILWGSTTIKLELNIVLPLIGAALVTSFIKNIFEEFAWRGYLTPKLIELNINDWLIYIISGLVWALWHAPYYFFFLPNHYFETLSRVDTILIGCVLMVIWNVMFVEIYRITNSVWPTVLMHAVEDAVPTLLTTGGFIIFTKYDWWLNPITGIIATILFLAIGLMLRRVRMRMSY</sequence>
<gene>
    <name evidence="3" type="ORF">J2Z32_004340</name>
</gene>
<keyword evidence="1" id="KW-0472">Membrane</keyword>
<feature type="domain" description="CAAX prenyl protease 2/Lysostaphin resistance protein A-like" evidence="2">
    <location>
        <begin position="117"/>
        <end position="223"/>
    </location>
</feature>
<keyword evidence="1" id="KW-0812">Transmembrane</keyword>
<keyword evidence="3" id="KW-0645">Protease</keyword>
<protein>
    <submittedName>
        <fullName evidence="3">Membrane protease YdiL (CAAX protease family)</fullName>
    </submittedName>
</protein>
<feature type="transmembrane region" description="Helical" evidence="1">
    <location>
        <begin position="80"/>
        <end position="100"/>
    </location>
</feature>
<feature type="transmembrane region" description="Helical" evidence="1">
    <location>
        <begin position="112"/>
        <end position="130"/>
    </location>
</feature>
<dbReference type="InterPro" id="IPR003675">
    <property type="entry name" value="Rce1/LyrA-like_dom"/>
</dbReference>
<evidence type="ECO:0000313" key="3">
    <source>
        <dbReference type="EMBL" id="MBP1907659.1"/>
    </source>
</evidence>
<feature type="transmembrane region" description="Helical" evidence="1">
    <location>
        <begin position="12"/>
        <end position="32"/>
    </location>
</feature>
<keyword evidence="3" id="KW-0378">Hydrolase</keyword>
<evidence type="ECO:0000256" key="1">
    <source>
        <dbReference type="SAM" id="Phobius"/>
    </source>
</evidence>
<feature type="transmembrane region" description="Helical" evidence="1">
    <location>
        <begin position="214"/>
        <end position="236"/>
    </location>
</feature>
<comment type="caution">
    <text evidence="3">The sequence shown here is derived from an EMBL/GenBank/DDBJ whole genome shotgun (WGS) entry which is preliminary data.</text>
</comment>
<reference evidence="3 4" key="1">
    <citation type="submission" date="2021-03" db="EMBL/GenBank/DDBJ databases">
        <title>Genomic Encyclopedia of Type Strains, Phase IV (KMG-IV): sequencing the most valuable type-strain genomes for metagenomic binning, comparative biology and taxonomic classification.</title>
        <authorList>
            <person name="Goeker M."/>
        </authorList>
    </citation>
    <scope>NUCLEOTIDE SEQUENCE [LARGE SCALE GENOMIC DNA]</scope>
    <source>
        <strain evidence="3 4">DSM 14349</strain>
    </source>
</reference>
<keyword evidence="1" id="KW-1133">Transmembrane helix</keyword>
<proteinExistence type="predicted"/>
<dbReference type="Proteomes" id="UP001519272">
    <property type="component" value="Unassembled WGS sequence"/>
</dbReference>
<dbReference type="InterPro" id="IPR042150">
    <property type="entry name" value="MmRce1-like"/>
</dbReference>
<evidence type="ECO:0000313" key="4">
    <source>
        <dbReference type="Proteomes" id="UP001519272"/>
    </source>
</evidence>
<dbReference type="GO" id="GO:0008233">
    <property type="term" value="F:peptidase activity"/>
    <property type="evidence" value="ECO:0007669"/>
    <property type="project" value="UniProtKB-KW"/>
</dbReference>
<dbReference type="GO" id="GO:0006508">
    <property type="term" value="P:proteolysis"/>
    <property type="evidence" value="ECO:0007669"/>
    <property type="project" value="UniProtKB-KW"/>
</dbReference>
<dbReference type="PANTHER" id="PTHR35797">
    <property type="entry name" value="PROTEASE-RELATED"/>
    <property type="match status" value="1"/>
</dbReference>
<dbReference type="RefSeq" id="WP_210091237.1">
    <property type="nucleotide sequence ID" value="NZ_JAGGKG010000031.1"/>
</dbReference>
<feature type="transmembrane region" description="Helical" evidence="1">
    <location>
        <begin position="242"/>
        <end position="262"/>
    </location>
</feature>
<feature type="transmembrane region" description="Helical" evidence="1">
    <location>
        <begin position="151"/>
        <end position="172"/>
    </location>
</feature>
<dbReference type="Pfam" id="PF02517">
    <property type="entry name" value="Rce1-like"/>
    <property type="match status" value="1"/>
</dbReference>
<name>A0ABS4FYP4_9BACL</name>
<feature type="transmembrane region" description="Helical" evidence="1">
    <location>
        <begin position="44"/>
        <end position="60"/>
    </location>
</feature>